<keyword evidence="5" id="KW-0949">S-adenosyl-L-methionine</keyword>
<keyword evidence="3 9" id="KW-0489">Methyltransferase</keyword>
<sequence length="470" mass="52932">MVLDDGNCQYTGCLCLADLEDDDMDMSDGSRKAYAYHTHGAKAGLLRSKFQSSTVPLVVERGRTLPLQIFKTVNRGWGVRPQTPIKQGQFVDRYLGEIITAEEADRRRANSAVSQQKDVYLFALDKFTDPNSLDPRLNGPPLEVDGEFMSGPTRFINHSCDPNLRIFARVGDHADKHIHDLALFAIKDIQRGEELTFDYVDGVVEEQDELDGNVEDYLRTWFRNSSRWATVLEDQDFTVNIIFVPKVYKEYTTAAAKSIMNCCMASAPETHHAVQLFFESPVVKAAYGDFKAQYESPGCTGFLEGELIHALASLSDAFCSMQLGVETSRFSWHAANMTIPGGDKLKQRAMAYLVRIEIWRLEGLAHGRPWTFGTPRSRYQFLASTLVQLWYMDKEACFRFRKTRTSSRDWDVLWDAWAEQCTRSDSALSAAREEMALARGLQLSTTGGGANEAACFGVGWRPSGDWLEKP</sequence>
<dbReference type="GO" id="GO:0005694">
    <property type="term" value="C:chromosome"/>
    <property type="evidence" value="ECO:0007669"/>
    <property type="project" value="UniProtKB-SubCell"/>
</dbReference>
<keyword evidence="4 9" id="KW-0808">Transferase</keyword>
<organism evidence="9 10">
    <name type="scientific">Cordyceps javanica</name>
    <dbReference type="NCBI Taxonomy" id="43265"/>
    <lineage>
        <taxon>Eukaryota</taxon>
        <taxon>Fungi</taxon>
        <taxon>Dikarya</taxon>
        <taxon>Ascomycota</taxon>
        <taxon>Pezizomycotina</taxon>
        <taxon>Sordariomycetes</taxon>
        <taxon>Hypocreomycetidae</taxon>
        <taxon>Hypocreales</taxon>
        <taxon>Cordycipitaceae</taxon>
        <taxon>Cordyceps</taxon>
    </lineage>
</organism>
<evidence type="ECO:0000313" key="10">
    <source>
        <dbReference type="Proteomes" id="UP000315783"/>
    </source>
</evidence>
<evidence type="ECO:0000256" key="1">
    <source>
        <dbReference type="ARBA" id="ARBA00004286"/>
    </source>
</evidence>
<keyword evidence="10" id="KW-1185">Reference proteome</keyword>
<keyword evidence="7" id="KW-0862">Zinc</keyword>
<evidence type="ECO:0000256" key="3">
    <source>
        <dbReference type="ARBA" id="ARBA00022603"/>
    </source>
</evidence>
<protein>
    <submittedName>
        <fullName evidence="9">Histone-lysine N-methyltransferase</fullName>
    </submittedName>
</protein>
<evidence type="ECO:0000256" key="7">
    <source>
        <dbReference type="ARBA" id="ARBA00022833"/>
    </source>
</evidence>
<dbReference type="Proteomes" id="UP000315783">
    <property type="component" value="Unassembled WGS sequence"/>
</dbReference>
<gene>
    <name evidence="9" type="ORF">IF1G_07601</name>
</gene>
<dbReference type="SMART" id="SM00317">
    <property type="entry name" value="SET"/>
    <property type="match status" value="1"/>
</dbReference>
<feature type="domain" description="SET" evidence="8">
    <location>
        <begin position="65"/>
        <end position="200"/>
    </location>
</feature>
<accession>A0A545UWM8</accession>
<evidence type="ECO:0000256" key="2">
    <source>
        <dbReference type="ARBA" id="ARBA00022454"/>
    </source>
</evidence>
<dbReference type="OrthoDB" id="308383at2759"/>
<dbReference type="EMBL" id="SPUK01000011">
    <property type="protein sequence ID" value="TQV93869.1"/>
    <property type="molecule type" value="Genomic_DNA"/>
</dbReference>
<evidence type="ECO:0000256" key="5">
    <source>
        <dbReference type="ARBA" id="ARBA00022691"/>
    </source>
</evidence>
<dbReference type="AlphaFoldDB" id="A0A545UWM8"/>
<dbReference type="GO" id="GO:0046872">
    <property type="term" value="F:metal ion binding"/>
    <property type="evidence" value="ECO:0007669"/>
    <property type="project" value="UniProtKB-KW"/>
</dbReference>
<dbReference type="InterPro" id="IPR001214">
    <property type="entry name" value="SET_dom"/>
</dbReference>
<evidence type="ECO:0000256" key="4">
    <source>
        <dbReference type="ARBA" id="ARBA00022679"/>
    </source>
</evidence>
<dbReference type="SUPFAM" id="SSF82199">
    <property type="entry name" value="SET domain"/>
    <property type="match status" value="1"/>
</dbReference>
<evidence type="ECO:0000259" key="8">
    <source>
        <dbReference type="PROSITE" id="PS50280"/>
    </source>
</evidence>
<comment type="caution">
    <text evidence="9">The sequence shown here is derived from an EMBL/GenBank/DDBJ whole genome shotgun (WGS) entry which is preliminary data.</text>
</comment>
<dbReference type="Gene3D" id="2.170.270.10">
    <property type="entry name" value="SET domain"/>
    <property type="match status" value="1"/>
</dbReference>
<reference evidence="9 10" key="1">
    <citation type="journal article" date="2019" name="Appl. Microbiol. Biotechnol.">
        <title>Genome sequence of Isaria javanica and comparative genome analysis insights into family S53 peptidase evolution in fungal entomopathogens.</title>
        <authorList>
            <person name="Lin R."/>
            <person name="Zhang X."/>
            <person name="Xin B."/>
            <person name="Zou M."/>
            <person name="Gao Y."/>
            <person name="Qin F."/>
            <person name="Hu Q."/>
            <person name="Xie B."/>
            <person name="Cheng X."/>
        </authorList>
    </citation>
    <scope>NUCLEOTIDE SEQUENCE [LARGE SCALE GENOMIC DNA]</scope>
    <source>
        <strain evidence="9 10">IJ1G</strain>
    </source>
</reference>
<dbReference type="InterPro" id="IPR050973">
    <property type="entry name" value="H3K9_Histone-Lys_N-MTase"/>
</dbReference>
<dbReference type="GO" id="GO:0032259">
    <property type="term" value="P:methylation"/>
    <property type="evidence" value="ECO:0007669"/>
    <property type="project" value="UniProtKB-KW"/>
</dbReference>
<evidence type="ECO:0000313" key="9">
    <source>
        <dbReference type="EMBL" id="TQV93869.1"/>
    </source>
</evidence>
<keyword evidence="6" id="KW-0479">Metal-binding</keyword>
<proteinExistence type="predicted"/>
<comment type="subcellular location">
    <subcellularLocation>
        <location evidence="1">Chromosome</location>
    </subcellularLocation>
</comment>
<dbReference type="PROSITE" id="PS50280">
    <property type="entry name" value="SET"/>
    <property type="match status" value="1"/>
</dbReference>
<dbReference type="PANTHER" id="PTHR46223:SF3">
    <property type="entry name" value="HISTONE-LYSINE N-METHYLTRANSFERASE SET-23"/>
    <property type="match status" value="1"/>
</dbReference>
<dbReference type="Pfam" id="PF00856">
    <property type="entry name" value="SET"/>
    <property type="match status" value="1"/>
</dbReference>
<evidence type="ECO:0000256" key="6">
    <source>
        <dbReference type="ARBA" id="ARBA00022723"/>
    </source>
</evidence>
<dbReference type="STRING" id="43265.A0A545UWM8"/>
<dbReference type="GO" id="GO:0008168">
    <property type="term" value="F:methyltransferase activity"/>
    <property type="evidence" value="ECO:0007669"/>
    <property type="project" value="UniProtKB-KW"/>
</dbReference>
<keyword evidence="2" id="KW-0158">Chromosome</keyword>
<name>A0A545UWM8_9HYPO</name>
<dbReference type="InterPro" id="IPR046341">
    <property type="entry name" value="SET_dom_sf"/>
</dbReference>
<dbReference type="PANTHER" id="PTHR46223">
    <property type="entry name" value="HISTONE-LYSINE N-METHYLTRANSFERASE SUV39H"/>
    <property type="match status" value="1"/>
</dbReference>